<accession>A0A1Q6RAG9</accession>
<feature type="compositionally biased region" description="Basic and acidic residues" evidence="1">
    <location>
        <begin position="76"/>
        <end position="86"/>
    </location>
</feature>
<proteinExistence type="predicted"/>
<evidence type="ECO:0000313" key="2">
    <source>
        <dbReference type="EMBL" id="OLA39362.1"/>
    </source>
</evidence>
<protein>
    <submittedName>
        <fullName evidence="2">Uncharacterized protein</fullName>
    </submittedName>
</protein>
<organism evidence="2 3">
    <name type="scientific">Phascolarctobacterium succinatutens</name>
    <dbReference type="NCBI Taxonomy" id="626940"/>
    <lineage>
        <taxon>Bacteria</taxon>
        <taxon>Bacillati</taxon>
        <taxon>Bacillota</taxon>
        <taxon>Negativicutes</taxon>
        <taxon>Acidaminococcales</taxon>
        <taxon>Acidaminococcaceae</taxon>
        <taxon>Phascolarctobacterium</taxon>
    </lineage>
</organism>
<name>A0A1Q6RAG9_9FIRM</name>
<sequence length="107" mass="12316">MIRTKTQIFIQRLSLEMHNLREYAGLLERWNEDDNQDEVLQEAKLDVIDRIGSTLNEMRELQSHEWAATYKALQDSAEKTAADPKPEPTPVPEPGYFDIGEEAEQNG</sequence>
<feature type="region of interest" description="Disordered" evidence="1">
    <location>
        <begin position="73"/>
        <end position="107"/>
    </location>
</feature>
<dbReference type="EMBL" id="MNTG01000001">
    <property type="protein sequence ID" value="OLA39362.1"/>
    <property type="molecule type" value="Genomic_DNA"/>
</dbReference>
<reference evidence="2 3" key="1">
    <citation type="journal article" date="2016" name="Nat. Biotechnol.">
        <title>Measurement of bacterial replication rates in microbial communities.</title>
        <authorList>
            <person name="Brown C.T."/>
            <person name="Olm M.R."/>
            <person name="Thomas B.C."/>
            <person name="Banfield J.F."/>
        </authorList>
    </citation>
    <scope>NUCLEOTIDE SEQUENCE [LARGE SCALE GENOMIC DNA]</scope>
    <source>
        <strain evidence="2">46_33</strain>
    </source>
</reference>
<evidence type="ECO:0000256" key="1">
    <source>
        <dbReference type="SAM" id="MobiDB-lite"/>
    </source>
</evidence>
<dbReference type="AlphaFoldDB" id="A0A1Q6RAG9"/>
<evidence type="ECO:0000313" key="3">
    <source>
        <dbReference type="Proteomes" id="UP000186777"/>
    </source>
</evidence>
<gene>
    <name evidence="2" type="ORF">BHW43_00240</name>
</gene>
<dbReference type="Proteomes" id="UP000186777">
    <property type="component" value="Unassembled WGS sequence"/>
</dbReference>
<dbReference type="STRING" id="626940.BHW43_00240"/>
<dbReference type="RefSeq" id="WP_303679073.1">
    <property type="nucleotide sequence ID" value="NZ_MNTG01000001.1"/>
</dbReference>
<comment type="caution">
    <text evidence="2">The sequence shown here is derived from an EMBL/GenBank/DDBJ whole genome shotgun (WGS) entry which is preliminary data.</text>
</comment>